<proteinExistence type="predicted"/>
<evidence type="ECO:0008006" key="4">
    <source>
        <dbReference type="Google" id="ProtNLM"/>
    </source>
</evidence>
<reference evidence="2 3" key="1">
    <citation type="submission" date="2024-04" db="EMBL/GenBank/DDBJ databases">
        <title>Methanococcoides sp. LMO-2.</title>
        <authorList>
            <person name="Liang L."/>
        </authorList>
    </citation>
    <scope>NUCLEOTIDE SEQUENCE [LARGE SCALE GENOMIC DNA]</scope>
    <source>
        <strain evidence="2 3">LMO-2</strain>
    </source>
</reference>
<dbReference type="RefSeq" id="WP_342128046.1">
    <property type="nucleotide sequence ID" value="NZ_JBCAUS010000008.1"/>
</dbReference>
<accession>A0ABU9KYR3</accession>
<feature type="transmembrane region" description="Helical" evidence="1">
    <location>
        <begin position="9"/>
        <end position="29"/>
    </location>
</feature>
<dbReference type="EMBL" id="JBCAUS010000008">
    <property type="protein sequence ID" value="MEL4306444.1"/>
    <property type="molecule type" value="Genomic_DNA"/>
</dbReference>
<keyword evidence="1" id="KW-1133">Transmembrane helix</keyword>
<comment type="caution">
    <text evidence="2">The sequence shown here is derived from an EMBL/GenBank/DDBJ whole genome shotgun (WGS) entry which is preliminary data.</text>
</comment>
<name>A0ABU9KYR3_9EURY</name>
<keyword evidence="3" id="KW-1185">Reference proteome</keyword>
<evidence type="ECO:0000256" key="1">
    <source>
        <dbReference type="SAM" id="Phobius"/>
    </source>
</evidence>
<evidence type="ECO:0000313" key="2">
    <source>
        <dbReference type="EMBL" id="MEL4306444.1"/>
    </source>
</evidence>
<protein>
    <recommendedName>
        <fullName evidence="4">ABC transmembrane type-1 domain-containing protein</fullName>
    </recommendedName>
</protein>
<gene>
    <name evidence="2" type="ORF">WOA13_11510</name>
</gene>
<keyword evidence="1" id="KW-0472">Membrane</keyword>
<sequence length="183" mass="21049">MTKSLVENLWIILTVLIPSIIFYTIFRVLTLVLEINIPLLKYIETSDTLFIGIIITLGFIIQLFGIATESLIFKIGYCVYKKPEYKKAFKDKYKIIATMDSDKGCNIERIVAQLFMSHNIAVGMLINFSWTCIYILLVQRFDSIAIVVVVVLAIITMVSMYVPINRFNQTCEVLHSYSSKHYI</sequence>
<keyword evidence="1" id="KW-0812">Transmembrane</keyword>
<feature type="transmembrane region" description="Helical" evidence="1">
    <location>
        <begin position="49"/>
        <end position="73"/>
    </location>
</feature>
<dbReference type="Proteomes" id="UP001396646">
    <property type="component" value="Unassembled WGS sequence"/>
</dbReference>
<feature type="transmembrane region" description="Helical" evidence="1">
    <location>
        <begin position="119"/>
        <end position="137"/>
    </location>
</feature>
<evidence type="ECO:0000313" key="3">
    <source>
        <dbReference type="Proteomes" id="UP001396646"/>
    </source>
</evidence>
<feature type="transmembrane region" description="Helical" evidence="1">
    <location>
        <begin position="143"/>
        <end position="162"/>
    </location>
</feature>
<organism evidence="2 3">
    <name type="scientific">Methanococcoides cohabitans</name>
    <dbReference type="NCBI Taxonomy" id="3136559"/>
    <lineage>
        <taxon>Archaea</taxon>
        <taxon>Methanobacteriati</taxon>
        <taxon>Methanobacteriota</taxon>
        <taxon>Stenosarchaea group</taxon>
        <taxon>Methanomicrobia</taxon>
        <taxon>Methanosarcinales</taxon>
        <taxon>Methanosarcinaceae</taxon>
        <taxon>Methanococcoides</taxon>
    </lineage>
</organism>